<evidence type="ECO:0000313" key="1">
    <source>
        <dbReference type="EMBL" id="HGB14161.1"/>
    </source>
</evidence>
<protein>
    <submittedName>
        <fullName evidence="1">Uncharacterized protein</fullName>
    </submittedName>
</protein>
<reference evidence="1" key="1">
    <citation type="journal article" date="2020" name="mSystems">
        <title>Genome- and Community-Level Interaction Insights into Carbon Utilization and Element Cycling Functions of Hydrothermarchaeota in Hydrothermal Sediment.</title>
        <authorList>
            <person name="Zhou Z."/>
            <person name="Liu Y."/>
            <person name="Xu W."/>
            <person name="Pan J."/>
            <person name="Luo Z.H."/>
            <person name="Li M."/>
        </authorList>
    </citation>
    <scope>NUCLEOTIDE SEQUENCE [LARGE SCALE GENOMIC DNA]</scope>
    <source>
        <strain evidence="1">SpSt-776</strain>
    </source>
</reference>
<gene>
    <name evidence="1" type="ORF">ENV62_02845</name>
</gene>
<proteinExistence type="predicted"/>
<accession>A0A7C3SI65</accession>
<dbReference type="EMBL" id="DTHB01000025">
    <property type="protein sequence ID" value="HGB14161.1"/>
    <property type="molecule type" value="Genomic_DNA"/>
</dbReference>
<comment type="caution">
    <text evidence="1">The sequence shown here is derived from an EMBL/GenBank/DDBJ whole genome shotgun (WGS) entry which is preliminary data.</text>
</comment>
<name>A0A7C3SI65_9BACT</name>
<sequence>MDSGQERETIPSPDDIKNIEGMMVNFHCKQKVIKASLARGYFIGNYNKRTVYSSLSDFDPEAAYRICC</sequence>
<dbReference type="AlphaFoldDB" id="A0A7C3SI65"/>
<organism evidence="1">
    <name type="scientific">Desulfobacca acetoxidans</name>
    <dbReference type="NCBI Taxonomy" id="60893"/>
    <lineage>
        <taxon>Bacteria</taxon>
        <taxon>Pseudomonadati</taxon>
        <taxon>Thermodesulfobacteriota</taxon>
        <taxon>Desulfobaccia</taxon>
        <taxon>Desulfobaccales</taxon>
        <taxon>Desulfobaccaceae</taxon>
        <taxon>Desulfobacca</taxon>
    </lineage>
</organism>